<evidence type="ECO:0000256" key="3">
    <source>
        <dbReference type="ARBA" id="ARBA00013368"/>
    </source>
</evidence>
<evidence type="ECO:0000256" key="1">
    <source>
        <dbReference type="ARBA" id="ARBA00006930"/>
    </source>
</evidence>
<evidence type="ECO:0000256" key="4">
    <source>
        <dbReference type="SAM" id="MobiDB-lite"/>
    </source>
</evidence>
<protein>
    <recommendedName>
        <fullName evidence="3">Nuclease SbcCD subunit C</fullName>
    </recommendedName>
</protein>
<dbReference type="PANTHER" id="PTHR32114">
    <property type="entry name" value="ABC TRANSPORTER ABCH.3"/>
    <property type="match status" value="1"/>
</dbReference>
<feature type="region of interest" description="Disordered" evidence="4">
    <location>
        <begin position="114"/>
        <end position="135"/>
    </location>
</feature>
<dbReference type="RefSeq" id="WP_201851267.1">
    <property type="nucleotide sequence ID" value="NZ_JABBYC010000083.1"/>
</dbReference>
<feature type="compositionally biased region" description="Basic and acidic residues" evidence="4">
    <location>
        <begin position="349"/>
        <end position="363"/>
    </location>
</feature>
<comment type="similarity">
    <text evidence="1">Belongs to the SMC family. SbcC subfamily.</text>
</comment>
<name>A0ABS1LR59_9MICO</name>
<dbReference type="InterPro" id="IPR027417">
    <property type="entry name" value="P-loop_NTPase"/>
</dbReference>
<organism evidence="5 6">
    <name type="scientific">Myceligenerans indicum</name>
    <dbReference type="NCBI Taxonomy" id="2593663"/>
    <lineage>
        <taxon>Bacteria</taxon>
        <taxon>Bacillati</taxon>
        <taxon>Actinomycetota</taxon>
        <taxon>Actinomycetes</taxon>
        <taxon>Micrococcales</taxon>
        <taxon>Promicromonosporaceae</taxon>
        <taxon>Myceligenerans</taxon>
    </lineage>
</organism>
<feature type="region of interest" description="Disordered" evidence="4">
    <location>
        <begin position="405"/>
        <end position="427"/>
    </location>
</feature>
<evidence type="ECO:0000313" key="6">
    <source>
        <dbReference type="Proteomes" id="UP000675409"/>
    </source>
</evidence>
<feature type="region of interest" description="Disordered" evidence="4">
    <location>
        <begin position="349"/>
        <end position="378"/>
    </location>
</feature>
<reference evidence="5 6" key="1">
    <citation type="journal article" date="2021" name="Arch. Microbiol.">
        <title>Myceligenerans indicum sp. nov., an actinobacterium isolated from mangrove sediment of Sundarbans, India.</title>
        <authorList>
            <person name="Asha K."/>
            <person name="Bhadury P."/>
        </authorList>
    </citation>
    <scope>NUCLEOTIDE SEQUENCE [LARGE SCALE GENOMIC DNA]</scope>
    <source>
        <strain evidence="5 6">I2</strain>
    </source>
</reference>
<dbReference type="Pfam" id="PF13558">
    <property type="entry name" value="SbcC_Walker_B"/>
    <property type="match status" value="1"/>
</dbReference>
<dbReference type="EMBL" id="JABBYC010000083">
    <property type="protein sequence ID" value="MBL0888787.1"/>
    <property type="molecule type" value="Genomic_DNA"/>
</dbReference>
<feature type="compositionally biased region" description="Basic and acidic residues" evidence="4">
    <location>
        <begin position="413"/>
        <end position="427"/>
    </location>
</feature>
<dbReference type="SUPFAM" id="SSF52540">
    <property type="entry name" value="P-loop containing nucleoside triphosphate hydrolases"/>
    <property type="match status" value="1"/>
</dbReference>
<proteinExistence type="inferred from homology"/>
<dbReference type="PANTHER" id="PTHR32114:SF2">
    <property type="entry name" value="ABC TRANSPORTER ABCH.3"/>
    <property type="match status" value="1"/>
</dbReference>
<dbReference type="Proteomes" id="UP000675409">
    <property type="component" value="Unassembled WGS sequence"/>
</dbReference>
<gene>
    <name evidence="5" type="ORF">HGK34_21335</name>
</gene>
<comment type="subunit">
    <text evidence="2">Heterodimer of SbcC and SbcD.</text>
</comment>
<comment type="caution">
    <text evidence="5">The sequence shown here is derived from an EMBL/GenBank/DDBJ whole genome shotgun (WGS) entry which is preliminary data.</text>
</comment>
<keyword evidence="6" id="KW-1185">Reference proteome</keyword>
<accession>A0ABS1LR59</accession>
<feature type="region of interest" description="Disordered" evidence="4">
    <location>
        <begin position="264"/>
        <end position="283"/>
    </location>
</feature>
<sequence>MTNLDVAQESALAAVEQRRAAEVALAALETARADQAKAEDVRAAFPARRETLTQARETNAKQAARESVLQVRLEQAQRIFAAANEAEEAAKELRSAEDAVAIAEQDLAEARKAKDAASAAGAELPSRRRTAEEELGGQAATAATVGELMEQLKAAKKVAKAASQAEELQTVVEATDAAQEKRHQETVHAVEAERAAHLARIAGVAGELAAELQPGDPCQVCGSTEHPVLALQPADDEVSAVERVAMATQLRLEAEERLQDAVSMAATAREQRESATAQAEGLTTDEAQARVAQLTAQQKQAKAAEKQRDDLAAQVDKLNDEIAQVQGILDAAIEDVTAKSDALHAARSEAGTAKERLAGRREAAANNTSDEAHTRVEDLKESLAAAERAAALRDEAVDSLARLDEEEAELTESESRHREETAVLEQRHKAALQAAETEEERATKTLDAATEILGTTCDGERALQVVEHRQEEAADAIDCLTRALDAERAGTEAGNALKAHQERLGSELAARGYESVEALTAVLIDDDHRQDLTTQVRSHENEYHRVTTALQEIEAKELPEPTDDDVAATKLGFEAAASSLTKAHERTTIARTRFDAVNKGASQVERALESLNEARGKAEPVIRMAQAATGDRSVNDRSITLTTFVLMRRFEDVVDAANARLSVMSNGRYELERTDQRESKSGRKLGLALRVVDHDTERSRDPATLSGGETFYVSLCLALGLTDVVTAEAGGVDLETLFIDEGFGSLDPETLEVVVAELSRLRTSGRTVGVVSHVESLKSVIPERIRVRRLKVGSTLEVVA</sequence>
<evidence type="ECO:0000256" key="2">
    <source>
        <dbReference type="ARBA" id="ARBA00011322"/>
    </source>
</evidence>
<evidence type="ECO:0000313" key="5">
    <source>
        <dbReference type="EMBL" id="MBL0888787.1"/>
    </source>
</evidence>
<dbReference type="Gene3D" id="3.40.50.300">
    <property type="entry name" value="P-loop containing nucleotide triphosphate hydrolases"/>
    <property type="match status" value="1"/>
</dbReference>